<protein>
    <recommendedName>
        <fullName evidence="5">FAD/NAD(P)-binding domain-containing protein</fullName>
    </recommendedName>
</protein>
<evidence type="ECO:0000256" key="1">
    <source>
        <dbReference type="ARBA" id="ARBA00001917"/>
    </source>
</evidence>
<dbReference type="PANTHER" id="PTHR42917">
    <property type="entry name" value="2,4-DIENOYL-COA REDUCTASE"/>
    <property type="match status" value="1"/>
</dbReference>
<dbReference type="InterPro" id="IPR023753">
    <property type="entry name" value="FAD/NAD-binding_dom"/>
</dbReference>
<evidence type="ECO:0000313" key="7">
    <source>
        <dbReference type="Proteomes" id="UP000003163"/>
    </source>
</evidence>
<organism evidence="6 7">
    <name type="scientific">Edhazardia aedis (strain USNM 41457)</name>
    <name type="common">Microsporidian parasite</name>
    <dbReference type="NCBI Taxonomy" id="1003232"/>
    <lineage>
        <taxon>Eukaryota</taxon>
        <taxon>Fungi</taxon>
        <taxon>Fungi incertae sedis</taxon>
        <taxon>Microsporidia</taxon>
        <taxon>Edhazardia</taxon>
    </lineage>
</organism>
<comment type="caution">
    <text evidence="6">The sequence shown here is derived from an EMBL/GenBank/DDBJ whole genome shotgun (WGS) entry which is preliminary data.</text>
</comment>
<keyword evidence="2" id="KW-0285">Flavoprotein</keyword>
<dbReference type="Gene3D" id="3.40.50.720">
    <property type="entry name" value="NAD(P)-binding Rossmann-like Domain"/>
    <property type="match status" value="1"/>
</dbReference>
<keyword evidence="3" id="KW-0288">FMN</keyword>
<dbReference type="VEuPathDB" id="MicrosporidiaDB:EDEG_01491"/>
<keyword evidence="4" id="KW-0560">Oxidoreductase</keyword>
<proteinExistence type="predicted"/>
<feature type="domain" description="FAD/NAD(P)-binding" evidence="5">
    <location>
        <begin position="2"/>
        <end position="95"/>
    </location>
</feature>
<dbReference type="SUPFAM" id="SSF51971">
    <property type="entry name" value="Nucleotide-binding domain"/>
    <property type="match status" value="1"/>
</dbReference>
<sequence length="633" mass="72877">MNICVIGCGPSGLYTSKHLLNMGAKITAFDKANQILSQPRCSFYGPINTKEFEEIVKHKNFKFILNEKIDNAKLKKLESMFDAIVIATGASTPKPFPKILIKDHSRRVCLLKRKICKKIKFWCNKFLVFFCGNKENTFPLSSDLSQNCKNSDLISIQNSSNNNYCYFSNVRSYKNSIIHKLFKNKTNFITKKSENKCRLSNEKNHETRIINGIDLINSYKKCSSKEFNVGKKVIIIGCGNVSLDIVKFMLEKEKNAFEIDVLCRKDIIDCAFTNTALRDVFAFKDIKISSNNDVNDRIPKYNIQKEDLRDKNNSVSHQNKKNKNLHVFYKLPILYLKPFYEFVKNCFLNKTCKNLETDKIDSKINHTDSNNKFSVSNLNLHIKNLKLFIKSQKFAQINEKNAFKSGYINSLKITDQIKSQKNDEKNFLELKDLSSKKKAYNVHNLSNMSEKKFPNTKSENINHIIGDKSNDLKSKPKNLKEITDIVINDGENAYNKDNKQLQTSNILEKSYAPKSDKNIRRSKIFNTETTGKRNVKFLFNTIPISIEQNKDNFLVETLQNGKSVKVKYDTVISAIGFSNKEIFDINSVKLPVYKVGWCKNPTGNLNDMENDGFVTANRIFNDLKNKLMTKQKT</sequence>
<dbReference type="OrthoDB" id="333024at2759"/>
<dbReference type="GO" id="GO:0016491">
    <property type="term" value="F:oxidoreductase activity"/>
    <property type="evidence" value="ECO:0007669"/>
    <property type="project" value="UniProtKB-KW"/>
</dbReference>
<keyword evidence="7" id="KW-1185">Reference proteome</keyword>
<evidence type="ECO:0000256" key="3">
    <source>
        <dbReference type="ARBA" id="ARBA00022643"/>
    </source>
</evidence>
<dbReference type="InterPro" id="IPR036188">
    <property type="entry name" value="FAD/NAD-bd_sf"/>
</dbReference>
<dbReference type="AlphaFoldDB" id="J9DSD3"/>
<dbReference type="InParanoid" id="J9DSD3"/>
<evidence type="ECO:0000256" key="2">
    <source>
        <dbReference type="ARBA" id="ARBA00022630"/>
    </source>
</evidence>
<name>J9DSD3_EDHAE</name>
<comment type="cofactor">
    <cofactor evidence="1">
        <name>FMN</name>
        <dbReference type="ChEBI" id="CHEBI:58210"/>
    </cofactor>
</comment>
<reference evidence="7" key="2">
    <citation type="submission" date="2015-07" db="EMBL/GenBank/DDBJ databases">
        <title>Contrasting host-pathogen interactions and genome evolution in two generalist and specialist microsporidian pathogens of mosquitoes.</title>
        <authorList>
            <consortium name="The Broad Institute Genomics Platform"/>
            <consortium name="The Broad Institute Genome Sequencing Center for Infectious Disease"/>
            <person name="Cuomo C.A."/>
            <person name="Sanscrainte N.D."/>
            <person name="Goldberg J.M."/>
            <person name="Heiman D."/>
            <person name="Young S."/>
            <person name="Zeng Q."/>
            <person name="Becnel J.J."/>
            <person name="Birren B.W."/>
        </authorList>
    </citation>
    <scope>NUCLEOTIDE SEQUENCE [LARGE SCALE GENOMIC DNA]</scope>
    <source>
        <strain evidence="7">USNM 41457</strain>
    </source>
</reference>
<gene>
    <name evidence="6" type="ORF">EDEG_01491</name>
</gene>
<dbReference type="InterPro" id="IPR051793">
    <property type="entry name" value="NADH:flavin_oxidoreductase"/>
</dbReference>
<dbReference type="Proteomes" id="UP000003163">
    <property type="component" value="Unassembled WGS sequence"/>
</dbReference>
<evidence type="ECO:0000313" key="6">
    <source>
        <dbReference type="EMBL" id="EJW04222.1"/>
    </source>
</evidence>
<evidence type="ECO:0000259" key="5">
    <source>
        <dbReference type="Pfam" id="PF07992"/>
    </source>
</evidence>
<dbReference type="PANTHER" id="PTHR42917:SF2">
    <property type="entry name" value="2,4-DIENOYL-COA REDUCTASE [(2E)-ENOYL-COA-PRODUCING]"/>
    <property type="match status" value="1"/>
</dbReference>
<evidence type="ECO:0000256" key="4">
    <source>
        <dbReference type="ARBA" id="ARBA00023002"/>
    </source>
</evidence>
<dbReference type="HOGENOM" id="CLU_432127_0_0_1"/>
<dbReference type="EMBL" id="AFBI03000021">
    <property type="protein sequence ID" value="EJW04222.1"/>
    <property type="molecule type" value="Genomic_DNA"/>
</dbReference>
<dbReference type="Gene3D" id="3.50.50.60">
    <property type="entry name" value="FAD/NAD(P)-binding domain"/>
    <property type="match status" value="1"/>
</dbReference>
<accession>J9DSD3</accession>
<reference evidence="6 7" key="1">
    <citation type="submission" date="2011-08" db="EMBL/GenBank/DDBJ databases">
        <authorList>
            <person name="Liu Z.J."/>
            <person name="Shi F.L."/>
            <person name="Lu J.Q."/>
            <person name="Li M."/>
            <person name="Wang Z.L."/>
        </authorList>
    </citation>
    <scope>NUCLEOTIDE SEQUENCE [LARGE SCALE GENOMIC DNA]</scope>
    <source>
        <strain evidence="6 7">USNM 41457</strain>
    </source>
</reference>
<dbReference type="Pfam" id="PF07992">
    <property type="entry name" value="Pyr_redox_2"/>
    <property type="match status" value="1"/>
</dbReference>